<keyword evidence="2" id="KW-1185">Reference proteome</keyword>
<sequence length="164" mass="18666">MSLTSEENLICQEMMQSSPTTPSSDERAEIVRYARALKGAPFELHGRRSVGIDCYGLPVRVAKACGFYLPDYVDYGRKATFKYFFPKFLTNFVVRGRDFRAQGAVVLMRQRNESAHFGIMSFKDNRWYVIHASNLPGVGMVVEEPLSSPFPYESRIAEIGDFCR</sequence>
<reference evidence="1 2" key="1">
    <citation type="journal article" date="2019" name="ISME J.">
        <title>Candidatus Macondimonas diazotrophica, a novel gammaproteobacterial genus dominating crude-oil-contaminated coastal sediments.</title>
        <authorList>
            <person name="Karthikeyan S."/>
            <person name="Konstantinidis K."/>
        </authorList>
    </citation>
    <scope>NUCLEOTIDE SEQUENCE [LARGE SCALE GENOMIC DNA]</scope>
    <source>
        <strain evidence="1 2">KTK01</strain>
    </source>
</reference>
<evidence type="ECO:0000313" key="1">
    <source>
        <dbReference type="EMBL" id="TFZ81582.1"/>
    </source>
</evidence>
<gene>
    <name evidence="1" type="ORF">E4680_11815</name>
</gene>
<dbReference type="SUPFAM" id="SSF54001">
    <property type="entry name" value="Cysteine proteinases"/>
    <property type="match status" value="1"/>
</dbReference>
<dbReference type="InterPro" id="IPR038765">
    <property type="entry name" value="Papain-like_cys_pep_sf"/>
</dbReference>
<evidence type="ECO:0008006" key="3">
    <source>
        <dbReference type="Google" id="ProtNLM"/>
    </source>
</evidence>
<dbReference type="AlphaFoldDB" id="A0A4Z0F802"/>
<protein>
    <recommendedName>
        <fullName evidence="3">NlpC/P60 domain-containing protein</fullName>
    </recommendedName>
</protein>
<comment type="caution">
    <text evidence="1">The sequence shown here is derived from an EMBL/GenBank/DDBJ whole genome shotgun (WGS) entry which is preliminary data.</text>
</comment>
<dbReference type="EMBL" id="SRIO01000019">
    <property type="protein sequence ID" value="TFZ81582.1"/>
    <property type="molecule type" value="Genomic_DNA"/>
</dbReference>
<proteinExistence type="predicted"/>
<organism evidence="1 2">
    <name type="scientific">Candidatus Macondimonas diazotrophica</name>
    <dbReference type="NCBI Taxonomy" id="2305248"/>
    <lineage>
        <taxon>Bacteria</taxon>
        <taxon>Pseudomonadati</taxon>
        <taxon>Pseudomonadota</taxon>
        <taxon>Gammaproteobacteria</taxon>
        <taxon>Chromatiales</taxon>
        <taxon>Ectothiorhodospiraceae</taxon>
        <taxon>Candidatus Macondimonas</taxon>
    </lineage>
</organism>
<name>A0A4Z0F802_9GAMM</name>
<evidence type="ECO:0000313" key="2">
    <source>
        <dbReference type="Proteomes" id="UP000297890"/>
    </source>
</evidence>
<accession>A0A4Z0F802</accession>
<dbReference type="Gene3D" id="3.90.1720.10">
    <property type="entry name" value="endopeptidase domain like (from Nostoc punctiforme)"/>
    <property type="match status" value="1"/>
</dbReference>
<dbReference type="Proteomes" id="UP000297890">
    <property type="component" value="Unassembled WGS sequence"/>
</dbReference>